<evidence type="ECO:0000313" key="4">
    <source>
        <dbReference type="EMBL" id="KGX88238.1"/>
    </source>
</evidence>
<dbReference type="InterPro" id="IPR021416">
    <property type="entry name" value="DUF3048_N"/>
</dbReference>
<dbReference type="OrthoDB" id="9779102at2"/>
<proteinExistence type="predicted"/>
<dbReference type="InterPro" id="IPR035328">
    <property type="entry name" value="DUF3048_C"/>
</dbReference>
<dbReference type="PROSITE" id="PS51257">
    <property type="entry name" value="PROKAR_LIPOPROTEIN"/>
    <property type="match status" value="1"/>
</dbReference>
<evidence type="ECO:0008006" key="6">
    <source>
        <dbReference type="Google" id="ProtNLM"/>
    </source>
</evidence>
<dbReference type="Gene3D" id="3.50.90.10">
    <property type="entry name" value="YerB-like"/>
    <property type="match status" value="1"/>
</dbReference>
<dbReference type="STRING" id="1385512.N784_10995"/>
<protein>
    <recommendedName>
        <fullName evidence="6">Lipoprotein YerB</fullName>
    </recommendedName>
</protein>
<feature type="domain" description="DUF3048" evidence="3">
    <location>
        <begin position="217"/>
        <end position="325"/>
    </location>
</feature>
<keyword evidence="1" id="KW-0732">Signal</keyword>
<dbReference type="eggNOG" id="COG1470">
    <property type="taxonomic scope" value="Bacteria"/>
</dbReference>
<accession>A0A0A5GAL2</accession>
<dbReference type="SUPFAM" id="SSF159774">
    <property type="entry name" value="YerB-like"/>
    <property type="match status" value="1"/>
</dbReference>
<sequence>MQKRVGLFLLFTLMFLAACSNQEKAQEAKEEKEPSVESEQKTYTYPLTGEVSNEPVDNRIVAVMVNNHSKARPQTGLTDADVVYEILAEGNITRFLALFQSELPNVIGPVRSAREYYYTLAQGFNALYVYHGAAKPIQQEIEQLGIDYLNGKEYDNNGTLFKRENFREAPHNSYLQFHGVYDTAQANDLQVIFEHRALPFLDDEQVNQLNGESASHVEIAYAESEVVEYQYDEAKHHYTRYNDGEQTVDYHTDEPVTVQNVFIVEAAHHVIDEQGRRSIDLQVGGNGYLIQHGQMEQVQWQNDNGHIIPYKDGEQLRFVPGKTWVNVVPEQPGIQQSVTISAQ</sequence>
<dbReference type="Pfam" id="PF11258">
    <property type="entry name" value="DUF3048"/>
    <property type="match status" value="1"/>
</dbReference>
<evidence type="ECO:0000259" key="3">
    <source>
        <dbReference type="Pfam" id="PF17479"/>
    </source>
</evidence>
<name>A0A0A5GAL2_9BACI</name>
<evidence type="ECO:0000256" key="1">
    <source>
        <dbReference type="SAM" id="SignalP"/>
    </source>
</evidence>
<dbReference type="AlphaFoldDB" id="A0A0A5GAL2"/>
<dbReference type="InterPro" id="IPR023158">
    <property type="entry name" value="YerB-like_sf"/>
</dbReference>
<feature type="chain" id="PRO_5038726711" description="Lipoprotein YerB" evidence="1">
    <location>
        <begin position="26"/>
        <end position="343"/>
    </location>
</feature>
<comment type="caution">
    <text evidence="4">The sequence shown here is derived from an EMBL/GenBank/DDBJ whole genome shotgun (WGS) entry which is preliminary data.</text>
</comment>
<gene>
    <name evidence="4" type="ORF">N784_10995</name>
</gene>
<dbReference type="Pfam" id="PF17479">
    <property type="entry name" value="DUF3048_C"/>
    <property type="match status" value="1"/>
</dbReference>
<reference evidence="4 5" key="1">
    <citation type="submission" date="2013-08" db="EMBL/GenBank/DDBJ databases">
        <authorList>
            <person name="Huang J."/>
            <person name="Wang G."/>
        </authorList>
    </citation>
    <scope>NUCLEOTIDE SEQUENCE [LARGE SCALE GENOMIC DNA]</scope>
    <source>
        <strain evidence="4 5">JSM 072002</strain>
    </source>
</reference>
<dbReference type="EMBL" id="AVPG01000003">
    <property type="protein sequence ID" value="KGX88238.1"/>
    <property type="molecule type" value="Genomic_DNA"/>
</dbReference>
<keyword evidence="5" id="KW-1185">Reference proteome</keyword>
<organism evidence="4 5">
    <name type="scientific">Pontibacillus litoralis JSM 072002</name>
    <dbReference type="NCBI Taxonomy" id="1385512"/>
    <lineage>
        <taxon>Bacteria</taxon>
        <taxon>Bacillati</taxon>
        <taxon>Bacillota</taxon>
        <taxon>Bacilli</taxon>
        <taxon>Bacillales</taxon>
        <taxon>Bacillaceae</taxon>
        <taxon>Pontibacillus</taxon>
    </lineage>
</organism>
<evidence type="ECO:0000313" key="5">
    <source>
        <dbReference type="Proteomes" id="UP000030401"/>
    </source>
</evidence>
<feature type="signal peptide" evidence="1">
    <location>
        <begin position="1"/>
        <end position="25"/>
    </location>
</feature>
<dbReference type="RefSeq" id="WP_036832685.1">
    <property type="nucleotide sequence ID" value="NZ_AVPG01000003.1"/>
</dbReference>
<dbReference type="Proteomes" id="UP000030401">
    <property type="component" value="Unassembled WGS sequence"/>
</dbReference>
<feature type="domain" description="DUF3048" evidence="2">
    <location>
        <begin position="47"/>
        <end position="188"/>
    </location>
</feature>
<evidence type="ECO:0000259" key="2">
    <source>
        <dbReference type="Pfam" id="PF11258"/>
    </source>
</evidence>